<gene>
    <name evidence="4" type="ORF">K431DRAFT_283914</name>
</gene>
<evidence type="ECO:0000259" key="3">
    <source>
        <dbReference type="PROSITE" id="PS50157"/>
    </source>
</evidence>
<dbReference type="AlphaFoldDB" id="A0A9P4QAP1"/>
<dbReference type="EMBL" id="MU003782">
    <property type="protein sequence ID" value="KAF2722500.1"/>
    <property type="molecule type" value="Genomic_DNA"/>
</dbReference>
<dbReference type="Proteomes" id="UP000799441">
    <property type="component" value="Unassembled WGS sequence"/>
</dbReference>
<keyword evidence="5" id="KW-1185">Reference proteome</keyword>
<dbReference type="GO" id="GO:0008270">
    <property type="term" value="F:zinc ion binding"/>
    <property type="evidence" value="ECO:0007669"/>
    <property type="project" value="UniProtKB-KW"/>
</dbReference>
<evidence type="ECO:0000256" key="1">
    <source>
        <dbReference type="PROSITE-ProRule" id="PRU00042"/>
    </source>
</evidence>
<reference evidence="4" key="1">
    <citation type="journal article" date="2020" name="Stud. Mycol.">
        <title>101 Dothideomycetes genomes: a test case for predicting lifestyles and emergence of pathogens.</title>
        <authorList>
            <person name="Haridas S."/>
            <person name="Albert R."/>
            <person name="Binder M."/>
            <person name="Bloem J."/>
            <person name="Labutti K."/>
            <person name="Salamov A."/>
            <person name="Andreopoulos B."/>
            <person name="Baker S."/>
            <person name="Barry K."/>
            <person name="Bills G."/>
            <person name="Bluhm B."/>
            <person name="Cannon C."/>
            <person name="Castanera R."/>
            <person name="Culley D."/>
            <person name="Daum C."/>
            <person name="Ezra D."/>
            <person name="Gonzalez J."/>
            <person name="Henrissat B."/>
            <person name="Kuo A."/>
            <person name="Liang C."/>
            <person name="Lipzen A."/>
            <person name="Lutzoni F."/>
            <person name="Magnuson J."/>
            <person name="Mondo S."/>
            <person name="Nolan M."/>
            <person name="Ohm R."/>
            <person name="Pangilinan J."/>
            <person name="Park H.-J."/>
            <person name="Ramirez L."/>
            <person name="Alfaro M."/>
            <person name="Sun H."/>
            <person name="Tritt A."/>
            <person name="Yoshinaga Y."/>
            <person name="Zwiers L.-H."/>
            <person name="Turgeon B."/>
            <person name="Goodwin S."/>
            <person name="Spatafora J."/>
            <person name="Crous P."/>
            <person name="Grigoriev I."/>
        </authorList>
    </citation>
    <scope>NUCLEOTIDE SEQUENCE</scope>
    <source>
        <strain evidence="4">CBS 116435</strain>
    </source>
</reference>
<dbReference type="InterPro" id="IPR013087">
    <property type="entry name" value="Znf_C2H2_type"/>
</dbReference>
<proteinExistence type="predicted"/>
<evidence type="ECO:0000313" key="5">
    <source>
        <dbReference type="Proteomes" id="UP000799441"/>
    </source>
</evidence>
<name>A0A9P4QAP1_9PEZI</name>
<keyword evidence="1" id="KW-0863">Zinc-finger</keyword>
<keyword evidence="1" id="KW-0862">Zinc</keyword>
<sequence>METPPRTTQSAEGTAPLIVQMCIEEYGKETIMQWCRASGEQSHPRKNDPYYDGPACRASTSSSSRASSVPTKTSGSDRRFVCWIDHKVFSRKYLKQHMLEYHKMGCTWVCLDCGVDFGRKSRLNKHCKKKHGCTPSEEYLAKSARANETPKISCCGFCERCFRPSDDYAEGFLDHVIAHYTEKRTIDQWSYHGCLYELARQTITPRGLGEVSREALDQLGIDDIKDCIKLLEHSNIYEALERYLSRLVPFNGHIEVPASFTKAISPSLNSASTTRYHHTHVVEPVCSVTAIDNTGFNSHLAAFDVRHRALTSSTYHNHAAHDAIFTEEYPLGATGRGDTVWITDTPAHNLHGYAVNINLGETEGLREDRDRSYGAYPTRLPREWENHISTNSVSLEEDGFAEAGMSPKIVATQQ</sequence>
<accession>A0A9P4QAP1</accession>
<keyword evidence="1" id="KW-0479">Metal-binding</keyword>
<dbReference type="PROSITE" id="PS00028">
    <property type="entry name" value="ZINC_FINGER_C2H2_1"/>
    <property type="match status" value="1"/>
</dbReference>
<evidence type="ECO:0000256" key="2">
    <source>
        <dbReference type="SAM" id="MobiDB-lite"/>
    </source>
</evidence>
<feature type="compositionally biased region" description="Low complexity" evidence="2">
    <location>
        <begin position="57"/>
        <end position="68"/>
    </location>
</feature>
<feature type="region of interest" description="Disordered" evidence="2">
    <location>
        <begin position="55"/>
        <end position="75"/>
    </location>
</feature>
<dbReference type="PROSITE" id="PS50157">
    <property type="entry name" value="ZINC_FINGER_C2H2_2"/>
    <property type="match status" value="1"/>
</dbReference>
<organism evidence="4 5">
    <name type="scientific">Polychaeton citri CBS 116435</name>
    <dbReference type="NCBI Taxonomy" id="1314669"/>
    <lineage>
        <taxon>Eukaryota</taxon>
        <taxon>Fungi</taxon>
        <taxon>Dikarya</taxon>
        <taxon>Ascomycota</taxon>
        <taxon>Pezizomycotina</taxon>
        <taxon>Dothideomycetes</taxon>
        <taxon>Dothideomycetidae</taxon>
        <taxon>Capnodiales</taxon>
        <taxon>Capnodiaceae</taxon>
        <taxon>Polychaeton</taxon>
    </lineage>
</organism>
<feature type="domain" description="C2H2-type" evidence="3">
    <location>
        <begin position="108"/>
        <end position="131"/>
    </location>
</feature>
<protein>
    <recommendedName>
        <fullName evidence="3">C2H2-type domain-containing protein</fullName>
    </recommendedName>
</protein>
<evidence type="ECO:0000313" key="4">
    <source>
        <dbReference type="EMBL" id="KAF2722500.1"/>
    </source>
</evidence>
<comment type="caution">
    <text evidence="4">The sequence shown here is derived from an EMBL/GenBank/DDBJ whole genome shotgun (WGS) entry which is preliminary data.</text>
</comment>
<dbReference type="Gene3D" id="3.30.160.60">
    <property type="entry name" value="Classic Zinc Finger"/>
    <property type="match status" value="1"/>
</dbReference>